<organism evidence="6 7">
    <name type="scientific">Sedimentisphaera cyanobacteriorum</name>
    <dbReference type="NCBI Taxonomy" id="1940790"/>
    <lineage>
        <taxon>Bacteria</taxon>
        <taxon>Pseudomonadati</taxon>
        <taxon>Planctomycetota</taxon>
        <taxon>Phycisphaerae</taxon>
        <taxon>Sedimentisphaerales</taxon>
        <taxon>Sedimentisphaeraceae</taxon>
        <taxon>Sedimentisphaera</taxon>
    </lineage>
</organism>
<protein>
    <submittedName>
        <fullName evidence="6">Arylsulfatase</fullName>
        <ecNumber evidence="6">3.1.6.1</ecNumber>
    </submittedName>
</protein>
<evidence type="ECO:0000256" key="4">
    <source>
        <dbReference type="ARBA" id="ARBA00022837"/>
    </source>
</evidence>
<evidence type="ECO:0000313" key="6">
    <source>
        <dbReference type="EMBL" id="AQQ09916.1"/>
    </source>
</evidence>
<dbReference type="Gene3D" id="3.30.1120.10">
    <property type="match status" value="1"/>
</dbReference>
<dbReference type="FunFam" id="3.40.720.10:FF:000047">
    <property type="entry name" value="Arylsulfatase"/>
    <property type="match status" value="1"/>
</dbReference>
<dbReference type="STRING" id="1940790.L21SP3_01737"/>
<dbReference type="SUPFAM" id="SSF53649">
    <property type="entry name" value="Alkaline phosphatase-like"/>
    <property type="match status" value="1"/>
</dbReference>
<dbReference type="PANTHER" id="PTHR42693:SF53">
    <property type="entry name" value="ENDO-4-O-SULFATASE"/>
    <property type="match status" value="1"/>
</dbReference>
<dbReference type="Proteomes" id="UP000188273">
    <property type="component" value="Chromosome"/>
</dbReference>
<evidence type="ECO:0000259" key="5">
    <source>
        <dbReference type="Pfam" id="PF00884"/>
    </source>
</evidence>
<dbReference type="GO" id="GO:0046872">
    <property type="term" value="F:metal ion binding"/>
    <property type="evidence" value="ECO:0007669"/>
    <property type="project" value="UniProtKB-KW"/>
</dbReference>
<keyword evidence="4" id="KW-0106">Calcium</keyword>
<name>A0A1Q2HRP2_9BACT</name>
<proteinExistence type="inferred from homology"/>
<keyword evidence="3 6" id="KW-0378">Hydrolase</keyword>
<dbReference type="OrthoDB" id="9783154at2"/>
<gene>
    <name evidence="6" type="primary">atsA_23</name>
    <name evidence="6" type="ORF">L21SP3_01737</name>
</gene>
<dbReference type="PROSITE" id="PS51318">
    <property type="entry name" value="TAT"/>
    <property type="match status" value="1"/>
</dbReference>
<dbReference type="InterPro" id="IPR019546">
    <property type="entry name" value="TAT_signal_bac_arc"/>
</dbReference>
<keyword evidence="2" id="KW-0479">Metal-binding</keyword>
<dbReference type="PROSITE" id="PS00149">
    <property type="entry name" value="SULFATASE_2"/>
    <property type="match status" value="1"/>
</dbReference>
<dbReference type="RefSeq" id="WP_077540667.1">
    <property type="nucleotide sequence ID" value="NZ_CP019633.1"/>
</dbReference>
<keyword evidence="7" id="KW-1185">Reference proteome</keyword>
<dbReference type="InterPro" id="IPR024607">
    <property type="entry name" value="Sulfatase_CS"/>
</dbReference>
<dbReference type="EC" id="3.1.6.1" evidence="6"/>
<feature type="domain" description="Sulfatase N-terminal" evidence="5">
    <location>
        <begin position="36"/>
        <end position="427"/>
    </location>
</feature>
<dbReference type="NCBIfam" id="TIGR01409">
    <property type="entry name" value="TAT_signal_seq"/>
    <property type="match status" value="1"/>
</dbReference>
<dbReference type="GO" id="GO:0004065">
    <property type="term" value="F:arylsulfatase activity"/>
    <property type="evidence" value="ECO:0007669"/>
    <property type="project" value="UniProtKB-EC"/>
</dbReference>
<dbReference type="Pfam" id="PF00884">
    <property type="entry name" value="Sulfatase"/>
    <property type="match status" value="1"/>
</dbReference>
<dbReference type="PANTHER" id="PTHR42693">
    <property type="entry name" value="ARYLSULFATASE FAMILY MEMBER"/>
    <property type="match status" value="1"/>
</dbReference>
<dbReference type="InterPro" id="IPR006311">
    <property type="entry name" value="TAT_signal"/>
</dbReference>
<dbReference type="EMBL" id="CP019633">
    <property type="protein sequence ID" value="AQQ09916.1"/>
    <property type="molecule type" value="Genomic_DNA"/>
</dbReference>
<dbReference type="AlphaFoldDB" id="A0A1Q2HRP2"/>
<dbReference type="InterPro" id="IPR050738">
    <property type="entry name" value="Sulfatase"/>
</dbReference>
<reference evidence="7" key="1">
    <citation type="submission" date="2017-02" db="EMBL/GenBank/DDBJ databases">
        <title>Comparative genomics and description of representatives of a novel lineage of planctomycetes thriving in anoxic sediments.</title>
        <authorList>
            <person name="Spring S."/>
            <person name="Bunk B."/>
            <person name="Sproer C."/>
            <person name="Klenk H.-P."/>
        </authorList>
    </citation>
    <scope>NUCLEOTIDE SEQUENCE [LARGE SCALE GENOMIC DNA]</scope>
    <source>
        <strain evidence="7">L21-RPul-D3</strain>
    </source>
</reference>
<evidence type="ECO:0000313" key="7">
    <source>
        <dbReference type="Proteomes" id="UP000188273"/>
    </source>
</evidence>
<dbReference type="CDD" id="cd16025">
    <property type="entry name" value="PAS_like"/>
    <property type="match status" value="1"/>
</dbReference>
<dbReference type="InterPro" id="IPR017850">
    <property type="entry name" value="Alkaline_phosphatase_core_sf"/>
</dbReference>
<sequence length="539" mass="61384">MDNKVLSRRNFLKAAGAGVIAASAGSYGMAAPANRPNIVVVLVDDMGYSDIGCYGGEIDTPNLDKLAQNGVRFSQFYNTARCCPTRASLMTGLHPHQTGIGHMTNPPGTRKHDKGAVGYRGFLNKNNVTIAEVLKTAGYHTYMAGKWHLGMSERHLWPLQRGFDRFYGILSGASNFFRPEHPRGITRDNEQIEINDPNYYTTDAFTDNAIKFIKEQKDQEPFFLYLAYTAPHWPLHAKKEDVEKFRGKYMKGWDKLREERNKRQIEMGLLKDWEMAPRDARPWDSLSEKKKDEMDYRMAVYAAQVHSMDYNVGKLVDSLKKQGKLDNTLILFMSDNGGCAEGGELGGAPLDRVNNPKYYGCISYGRAWANASNTPFRRYKHYVHEGGIATPLIAHWPKATAKTKGTITHETGYLIDIMATCTDLAGAKYPEKFKGNDVHKSDGISLVPAIITGKREGHKYMFFEHEYHAAVRKGKWKAVRHKLWEDENKWELYDLEADRTELNDLAEKKPELVKELSQKWYEWAERVNCIPKPGRKVKR</sequence>
<comment type="similarity">
    <text evidence="1">Belongs to the sulfatase family.</text>
</comment>
<evidence type="ECO:0000256" key="1">
    <source>
        <dbReference type="ARBA" id="ARBA00008779"/>
    </source>
</evidence>
<dbReference type="InterPro" id="IPR000917">
    <property type="entry name" value="Sulfatase_N"/>
</dbReference>
<dbReference type="Gene3D" id="3.40.720.10">
    <property type="entry name" value="Alkaline Phosphatase, subunit A"/>
    <property type="match status" value="1"/>
</dbReference>
<accession>A0A1Q2HRP2</accession>
<evidence type="ECO:0000256" key="3">
    <source>
        <dbReference type="ARBA" id="ARBA00022801"/>
    </source>
</evidence>
<dbReference type="KEGG" id="pbu:L21SP3_01737"/>
<evidence type="ECO:0000256" key="2">
    <source>
        <dbReference type="ARBA" id="ARBA00022723"/>
    </source>
</evidence>